<proteinExistence type="predicted"/>
<keyword evidence="5" id="KW-1185">Reference proteome</keyword>
<evidence type="ECO:0000256" key="2">
    <source>
        <dbReference type="SAM" id="Phobius"/>
    </source>
</evidence>
<dbReference type="PANTHER" id="PTHR34473">
    <property type="entry name" value="UPF0699 TRANSMEMBRANE PROTEIN YDBS"/>
    <property type="match status" value="1"/>
</dbReference>
<feature type="domain" description="YdbS-like PH" evidence="3">
    <location>
        <begin position="73"/>
        <end position="148"/>
    </location>
</feature>
<evidence type="ECO:0000256" key="1">
    <source>
        <dbReference type="SAM" id="MobiDB-lite"/>
    </source>
</evidence>
<dbReference type="EMBL" id="QHHU01000153">
    <property type="protein sequence ID" value="RSM34391.1"/>
    <property type="molecule type" value="Genomic_DNA"/>
</dbReference>
<evidence type="ECO:0000313" key="4">
    <source>
        <dbReference type="EMBL" id="RSM34391.1"/>
    </source>
</evidence>
<evidence type="ECO:0000313" key="5">
    <source>
        <dbReference type="Proteomes" id="UP000286716"/>
    </source>
</evidence>
<dbReference type="Pfam" id="PF03703">
    <property type="entry name" value="bPH_2"/>
    <property type="match status" value="1"/>
</dbReference>
<name>A0A428VU94_AMYBA</name>
<evidence type="ECO:0000259" key="3">
    <source>
        <dbReference type="Pfam" id="PF03703"/>
    </source>
</evidence>
<dbReference type="AlphaFoldDB" id="A0A428VU94"/>
<dbReference type="OrthoDB" id="3730669at2"/>
<dbReference type="PANTHER" id="PTHR34473:SF3">
    <property type="entry name" value="TRANSMEMBRANE PROTEIN-RELATED"/>
    <property type="match status" value="1"/>
</dbReference>
<reference evidence="4 5" key="1">
    <citation type="submission" date="2018-05" db="EMBL/GenBank/DDBJ databases">
        <title>Evolution of GPA BGCs.</title>
        <authorList>
            <person name="Waglechner N."/>
            <person name="Wright G.D."/>
        </authorList>
    </citation>
    <scope>NUCLEOTIDE SEQUENCE [LARGE SCALE GENOMIC DNA]</scope>
    <source>
        <strain evidence="4 5">DSM 5908</strain>
    </source>
</reference>
<sequence>MRLRPPRNALDRRAITWWRAQGALVFGPAALVLAVLGLLIPPAAFWLLAPAAVIALLGVAWCAFLPRWWFGLHRWEVTGTAVYVRSGFLWQEWRVAPLSRVQTVDTLRGPLQQRFGLATVTVTTASARGAVKLRGLDARIAADIAEQLTERTDTLLSGVRVAEPPARGEAPDNTATPGDAT</sequence>
<feature type="transmembrane region" description="Helical" evidence="2">
    <location>
        <begin position="46"/>
        <end position="65"/>
    </location>
</feature>
<comment type="caution">
    <text evidence="4">The sequence shown here is derived from an EMBL/GenBank/DDBJ whole genome shotgun (WGS) entry which is preliminary data.</text>
</comment>
<feature type="region of interest" description="Disordered" evidence="1">
    <location>
        <begin position="160"/>
        <end position="181"/>
    </location>
</feature>
<keyword evidence="2" id="KW-1133">Transmembrane helix</keyword>
<protein>
    <recommendedName>
        <fullName evidence="3">YdbS-like PH domain-containing protein</fullName>
    </recommendedName>
</protein>
<keyword evidence="2" id="KW-0812">Transmembrane</keyword>
<dbReference type="Proteomes" id="UP000286716">
    <property type="component" value="Unassembled WGS sequence"/>
</dbReference>
<organism evidence="4 5">
    <name type="scientific">Amycolatopsis balhimycina DSM 5908</name>
    <dbReference type="NCBI Taxonomy" id="1081091"/>
    <lineage>
        <taxon>Bacteria</taxon>
        <taxon>Bacillati</taxon>
        <taxon>Actinomycetota</taxon>
        <taxon>Actinomycetes</taxon>
        <taxon>Pseudonocardiales</taxon>
        <taxon>Pseudonocardiaceae</taxon>
        <taxon>Amycolatopsis</taxon>
    </lineage>
</organism>
<keyword evidence="2" id="KW-0472">Membrane</keyword>
<gene>
    <name evidence="4" type="ORF">DMA12_48505</name>
</gene>
<dbReference type="InterPro" id="IPR005182">
    <property type="entry name" value="YdbS-like_PH"/>
</dbReference>
<feature type="transmembrane region" description="Helical" evidence="2">
    <location>
        <begin position="21"/>
        <end position="40"/>
    </location>
</feature>
<accession>A0A428VU94</accession>